<reference evidence="3" key="2">
    <citation type="submission" date="2015-01" db="EMBL/GenBank/DDBJ databases">
        <title>Evolutionary Origins and Diversification of the Mycorrhizal Mutualists.</title>
        <authorList>
            <consortium name="DOE Joint Genome Institute"/>
            <consortium name="Mycorrhizal Genomics Consortium"/>
            <person name="Kohler A."/>
            <person name="Kuo A."/>
            <person name="Nagy L.G."/>
            <person name="Floudas D."/>
            <person name="Copeland A."/>
            <person name="Barry K.W."/>
            <person name="Cichocki N."/>
            <person name="Veneault-Fourrey C."/>
            <person name="LaButti K."/>
            <person name="Lindquist E.A."/>
            <person name="Lipzen A."/>
            <person name="Lundell T."/>
            <person name="Morin E."/>
            <person name="Murat C."/>
            <person name="Riley R."/>
            <person name="Ohm R."/>
            <person name="Sun H."/>
            <person name="Tunlid A."/>
            <person name="Henrissat B."/>
            <person name="Grigoriev I.V."/>
            <person name="Hibbett D.S."/>
            <person name="Martin F."/>
        </authorList>
    </citation>
    <scope>NUCLEOTIDE SEQUENCE [LARGE SCALE GENOMIC DNA]</scope>
    <source>
        <strain evidence="3">F 1598</strain>
    </source>
</reference>
<dbReference type="Proteomes" id="UP000054166">
    <property type="component" value="Unassembled WGS sequence"/>
</dbReference>
<organism evidence="2 3">
    <name type="scientific">Piloderma croceum (strain F 1598)</name>
    <dbReference type="NCBI Taxonomy" id="765440"/>
    <lineage>
        <taxon>Eukaryota</taxon>
        <taxon>Fungi</taxon>
        <taxon>Dikarya</taxon>
        <taxon>Basidiomycota</taxon>
        <taxon>Agaricomycotina</taxon>
        <taxon>Agaricomycetes</taxon>
        <taxon>Agaricomycetidae</taxon>
        <taxon>Atheliales</taxon>
        <taxon>Atheliaceae</taxon>
        <taxon>Piloderma</taxon>
    </lineage>
</organism>
<dbReference type="InParanoid" id="A0A0C3G860"/>
<feature type="region of interest" description="Disordered" evidence="1">
    <location>
        <begin position="1"/>
        <end position="57"/>
    </location>
</feature>
<evidence type="ECO:0000313" key="3">
    <source>
        <dbReference type="Proteomes" id="UP000054166"/>
    </source>
</evidence>
<reference evidence="2 3" key="1">
    <citation type="submission" date="2014-04" db="EMBL/GenBank/DDBJ databases">
        <authorList>
            <consortium name="DOE Joint Genome Institute"/>
            <person name="Kuo A."/>
            <person name="Tarkka M."/>
            <person name="Buscot F."/>
            <person name="Kohler A."/>
            <person name="Nagy L.G."/>
            <person name="Floudas D."/>
            <person name="Copeland A."/>
            <person name="Barry K.W."/>
            <person name="Cichocki N."/>
            <person name="Veneault-Fourrey C."/>
            <person name="LaButti K."/>
            <person name="Lindquist E.A."/>
            <person name="Lipzen A."/>
            <person name="Lundell T."/>
            <person name="Morin E."/>
            <person name="Murat C."/>
            <person name="Sun H."/>
            <person name="Tunlid A."/>
            <person name="Henrissat B."/>
            <person name="Grigoriev I.V."/>
            <person name="Hibbett D.S."/>
            <person name="Martin F."/>
            <person name="Nordberg H.P."/>
            <person name="Cantor M.N."/>
            <person name="Hua S.X."/>
        </authorList>
    </citation>
    <scope>NUCLEOTIDE SEQUENCE [LARGE SCALE GENOMIC DNA]</scope>
    <source>
        <strain evidence="2 3">F 1598</strain>
    </source>
</reference>
<evidence type="ECO:0000313" key="2">
    <source>
        <dbReference type="EMBL" id="KIM86841.1"/>
    </source>
</evidence>
<evidence type="ECO:0000256" key="1">
    <source>
        <dbReference type="SAM" id="MobiDB-lite"/>
    </source>
</evidence>
<feature type="compositionally biased region" description="Acidic residues" evidence="1">
    <location>
        <begin position="20"/>
        <end position="42"/>
    </location>
</feature>
<accession>A0A0C3G860</accession>
<sequence>MKPAPKLTRYVPDWTNSDANDNETGFEDEDIDELEPSDDELEALPKKKQKKNAHKEDESLEIEATTYIFIEQNLPQNNIKKDHLLFNIDLLYNEFLVKVEWDTGEDDQVPPGHFEYDESANGGSSVMAVHAQMIWAVNMAQGKATIDAPPNSVHFAKAIKLKVPKAAAPVISNFAPDLAPASVTPTPTLAPIPVSASSTNNLLLQHLLQNQQPNMLLNLLLQQSQPSINLSNFQNLLQLGGSGGFQGPVQPPTSTLPLSALPSPTKVLPHAILLTEFCTFYSVPADIQEKLKRLDIIPRDVKGIALLERQDWLGEAGFSKLESSTLIPIQYSWHVMHPQASNNAITGSSAT</sequence>
<dbReference type="HOGENOM" id="CLU_790137_0_0_1"/>
<gene>
    <name evidence="2" type="ORF">PILCRDRAFT_86460</name>
</gene>
<proteinExistence type="predicted"/>
<name>A0A0C3G860_PILCF</name>
<dbReference type="AlphaFoldDB" id="A0A0C3G860"/>
<dbReference type="EMBL" id="KN832981">
    <property type="protein sequence ID" value="KIM86841.1"/>
    <property type="molecule type" value="Genomic_DNA"/>
</dbReference>
<protein>
    <submittedName>
        <fullName evidence="2">Uncharacterized protein</fullName>
    </submittedName>
</protein>
<keyword evidence="3" id="KW-1185">Reference proteome</keyword>